<dbReference type="SUPFAM" id="SSF82784">
    <property type="entry name" value="OsmC-like"/>
    <property type="match status" value="1"/>
</dbReference>
<dbReference type="RefSeq" id="WP_207133575.1">
    <property type="nucleotide sequence ID" value="NZ_JAFLNA010000003.1"/>
</dbReference>
<name>A0ABS3EEU2_9HYPH</name>
<dbReference type="EMBL" id="JAFLNA010000003">
    <property type="protein sequence ID" value="MBO0130455.1"/>
    <property type="molecule type" value="Genomic_DNA"/>
</dbReference>
<sequence>MTKNKMTLGSIWTGDIKGNGRIEGDGFSIEIGIPAVYGGSGAGADPKQLFVSSTLACFIASLRAITDNKKIPVEHLEVVTEATTDDKDFSIKHTANVTLSPGSTDMDVIAAEAAVQSAEKVCLIGNLAKKAGIPVDIVTLVTVSDKF</sequence>
<proteinExistence type="predicted"/>
<dbReference type="Pfam" id="PF02566">
    <property type="entry name" value="OsmC"/>
    <property type="match status" value="1"/>
</dbReference>
<dbReference type="InterPro" id="IPR036102">
    <property type="entry name" value="OsmC/Ohrsf"/>
</dbReference>
<dbReference type="Proteomes" id="UP000664699">
    <property type="component" value="Unassembled WGS sequence"/>
</dbReference>
<dbReference type="InterPro" id="IPR003718">
    <property type="entry name" value="OsmC/Ohr_fam"/>
</dbReference>
<gene>
    <name evidence="1" type="ORF">JZX89_06800</name>
</gene>
<comment type="caution">
    <text evidence="1">The sequence shown here is derived from an EMBL/GenBank/DDBJ whole genome shotgun (WGS) entry which is preliminary data.</text>
</comment>
<evidence type="ECO:0000313" key="2">
    <source>
        <dbReference type="Proteomes" id="UP000664699"/>
    </source>
</evidence>
<organism evidence="1 2">
    <name type="scientific">Agrobacterium burrii</name>
    <dbReference type="NCBI Taxonomy" id="2815339"/>
    <lineage>
        <taxon>Bacteria</taxon>
        <taxon>Pseudomonadati</taxon>
        <taxon>Pseudomonadota</taxon>
        <taxon>Alphaproteobacteria</taxon>
        <taxon>Hyphomicrobiales</taxon>
        <taxon>Rhizobiaceae</taxon>
        <taxon>Rhizobium/Agrobacterium group</taxon>
        <taxon>Agrobacterium</taxon>
        <taxon>Agrobacterium tumefaciens complex</taxon>
    </lineage>
</organism>
<protein>
    <submittedName>
        <fullName evidence="1">OsmC family protein</fullName>
    </submittedName>
</protein>
<keyword evidence="2" id="KW-1185">Reference proteome</keyword>
<dbReference type="InterPro" id="IPR015946">
    <property type="entry name" value="KH_dom-like_a/b"/>
</dbReference>
<evidence type="ECO:0000313" key="1">
    <source>
        <dbReference type="EMBL" id="MBO0130455.1"/>
    </source>
</evidence>
<dbReference type="Gene3D" id="3.30.300.20">
    <property type="match status" value="1"/>
</dbReference>
<accession>A0ABS3EEU2</accession>
<reference evidence="1 2" key="1">
    <citation type="submission" date="2021-03" db="EMBL/GenBank/DDBJ databases">
        <title>Whole genome sequence of Agrobacterium sp. strain Rnr.</title>
        <authorList>
            <person name="Mafakheri H."/>
            <person name="Taghavi S.M."/>
            <person name="Nemanja K."/>
            <person name="Osdaghi E."/>
        </authorList>
    </citation>
    <scope>NUCLEOTIDE SEQUENCE [LARGE SCALE GENOMIC DNA]</scope>
    <source>
        <strain evidence="1 2">Rnr</strain>
    </source>
</reference>